<evidence type="ECO:0000313" key="1">
    <source>
        <dbReference type="EMBL" id="KHL02782.1"/>
    </source>
</evidence>
<gene>
    <name evidence="1" type="ORF">LK10_11480</name>
</gene>
<name>A0A0B2AGR4_9MICC</name>
<sequence length="203" mass="21706">MYTVTINQRDRAPGDRVPQLLRALARLTPDVPLARTIGDEVQGVFSTPEAALDAALSAMRADACGGVRWNVGIGVGPLGEPLPKEMQDVTGLGLVYSRRAVERAQHIKDEAAVAVDGPDRGLAAEAGAVLRLLALTVARRTTAEWRVLELLTPGVRGQQKAVAEALGITTQAVSKAIARAHLNEEFDARPAVAHLMRLMLEPR</sequence>
<dbReference type="STRING" id="1338436.LK10_11480"/>
<dbReference type="RefSeq" id="WP_043123757.1">
    <property type="nucleotide sequence ID" value="NZ_JTDL01000113.1"/>
</dbReference>
<dbReference type="AlphaFoldDB" id="A0A0B2AGR4"/>
<proteinExistence type="predicted"/>
<keyword evidence="2" id="KW-1185">Reference proteome</keyword>
<protein>
    <submittedName>
        <fullName evidence="1">Uncharacterized protein</fullName>
    </submittedName>
</protein>
<evidence type="ECO:0000313" key="2">
    <source>
        <dbReference type="Proteomes" id="UP000030982"/>
    </source>
</evidence>
<reference evidence="1 2" key="1">
    <citation type="submission" date="2014-09" db="EMBL/GenBank/DDBJ databases">
        <title>Genome sequence of Sinomonas sp. MUSC 117.</title>
        <authorList>
            <person name="Lee L.-H."/>
        </authorList>
    </citation>
    <scope>NUCLEOTIDE SEQUENCE [LARGE SCALE GENOMIC DNA]</scope>
    <source>
        <strain evidence="1 2">MUSC 117</strain>
    </source>
</reference>
<dbReference type="OrthoDB" id="5184241at2"/>
<comment type="caution">
    <text evidence="1">The sequence shown here is derived from an EMBL/GenBank/DDBJ whole genome shotgun (WGS) entry which is preliminary data.</text>
</comment>
<accession>A0A0B2AGR4</accession>
<dbReference type="EMBL" id="JTDL01000113">
    <property type="protein sequence ID" value="KHL02782.1"/>
    <property type="molecule type" value="Genomic_DNA"/>
</dbReference>
<organism evidence="1 2">
    <name type="scientific">Sinomonas humi</name>
    <dbReference type="NCBI Taxonomy" id="1338436"/>
    <lineage>
        <taxon>Bacteria</taxon>
        <taxon>Bacillati</taxon>
        <taxon>Actinomycetota</taxon>
        <taxon>Actinomycetes</taxon>
        <taxon>Micrococcales</taxon>
        <taxon>Micrococcaceae</taxon>
        <taxon>Sinomonas</taxon>
    </lineage>
</organism>
<dbReference type="Proteomes" id="UP000030982">
    <property type="component" value="Unassembled WGS sequence"/>
</dbReference>